<keyword evidence="3" id="KW-1185">Reference proteome</keyword>
<name>A0A259TYK4_9BACT</name>
<evidence type="ECO:0000313" key="3">
    <source>
        <dbReference type="Proteomes" id="UP000216446"/>
    </source>
</evidence>
<dbReference type="OrthoDB" id="1525369at2"/>
<dbReference type="Gene3D" id="2.40.50.320">
    <property type="entry name" value="Copper binding periplasmic protein CusF"/>
    <property type="match status" value="1"/>
</dbReference>
<dbReference type="RefSeq" id="WP_094547119.1">
    <property type="nucleotide sequence ID" value="NZ_MQWB01000001.1"/>
</dbReference>
<keyword evidence="1" id="KW-0732">Signal</keyword>
<accession>A0A259TYK4</accession>
<evidence type="ECO:0008006" key="4">
    <source>
        <dbReference type="Google" id="ProtNLM"/>
    </source>
</evidence>
<comment type="caution">
    <text evidence="2">The sequence shown here is derived from an EMBL/GenBank/DDBJ whole genome shotgun (WGS) entry which is preliminary data.</text>
</comment>
<dbReference type="InterPro" id="IPR021647">
    <property type="entry name" value="CusF_Ec"/>
</dbReference>
<feature type="signal peptide" evidence="1">
    <location>
        <begin position="1"/>
        <end position="19"/>
    </location>
</feature>
<protein>
    <recommendedName>
        <fullName evidence="4">Copper-binding protein</fullName>
    </recommendedName>
</protein>
<dbReference type="AlphaFoldDB" id="A0A259TYK4"/>
<reference evidence="2 3" key="1">
    <citation type="submission" date="2016-11" db="EMBL/GenBank/DDBJ databases">
        <title>Study of marine rhodopsin-containing bacteria.</title>
        <authorList>
            <person name="Yoshizawa S."/>
            <person name="Kumagai Y."/>
            <person name="Kogure K."/>
        </authorList>
    </citation>
    <scope>NUCLEOTIDE SEQUENCE [LARGE SCALE GENOMIC DNA]</scope>
    <source>
        <strain evidence="2 3">SG-29</strain>
    </source>
</reference>
<dbReference type="Pfam" id="PF11604">
    <property type="entry name" value="CusF_Ec"/>
    <property type="match status" value="1"/>
</dbReference>
<evidence type="ECO:0000313" key="2">
    <source>
        <dbReference type="EMBL" id="OZC02654.1"/>
    </source>
</evidence>
<dbReference type="InParanoid" id="A0A259TYK4"/>
<dbReference type="InterPro" id="IPR042230">
    <property type="entry name" value="CusF_sf"/>
</dbReference>
<evidence type="ECO:0000256" key="1">
    <source>
        <dbReference type="SAM" id="SignalP"/>
    </source>
</evidence>
<dbReference type="Proteomes" id="UP000216446">
    <property type="component" value="Unassembled WGS sequence"/>
</dbReference>
<dbReference type="PROSITE" id="PS51257">
    <property type="entry name" value="PROKAR_LIPOPROTEIN"/>
    <property type="match status" value="1"/>
</dbReference>
<sequence>MRLHLFLLLASGVFVAACADDAASGSTAPEATVADASGESWTARGVFLGSRFEGQAATIEHEAIPDFMDAMRMDFLLASPEAVEALEVGDKVSFRLDYDGNRVIASGFETLPDSTTLVLAAGATPPDSTD</sequence>
<organism evidence="2 3">
    <name type="scientific">Rubricoccus marinus</name>
    <dbReference type="NCBI Taxonomy" id="716817"/>
    <lineage>
        <taxon>Bacteria</taxon>
        <taxon>Pseudomonadati</taxon>
        <taxon>Rhodothermota</taxon>
        <taxon>Rhodothermia</taxon>
        <taxon>Rhodothermales</taxon>
        <taxon>Rubricoccaceae</taxon>
        <taxon>Rubricoccus</taxon>
    </lineage>
</organism>
<proteinExistence type="predicted"/>
<gene>
    <name evidence="2" type="ORF">BSZ36_06500</name>
</gene>
<feature type="chain" id="PRO_5012356236" description="Copper-binding protein" evidence="1">
    <location>
        <begin position="20"/>
        <end position="130"/>
    </location>
</feature>
<dbReference type="EMBL" id="MQWB01000001">
    <property type="protein sequence ID" value="OZC02654.1"/>
    <property type="molecule type" value="Genomic_DNA"/>
</dbReference>